<dbReference type="Proteomes" id="UP000006735">
    <property type="component" value="Chromosome"/>
</dbReference>
<dbReference type="InterPro" id="IPR011257">
    <property type="entry name" value="DNA_glycosylase"/>
</dbReference>
<dbReference type="HOGENOM" id="CLU_083758_2_1_6"/>
<dbReference type="Pfam" id="PF03352">
    <property type="entry name" value="Adenine_glyco"/>
    <property type="match status" value="1"/>
</dbReference>
<dbReference type="EMBL" id="AE013598">
    <property type="protein sequence ID" value="AAW74677.1"/>
    <property type="molecule type" value="Genomic_DNA"/>
</dbReference>
<feature type="compositionally biased region" description="Basic residues" evidence="2">
    <location>
        <begin position="47"/>
        <end position="57"/>
    </location>
</feature>
<dbReference type="SUPFAM" id="SSF48150">
    <property type="entry name" value="DNA-glycosylase"/>
    <property type="match status" value="1"/>
</dbReference>
<dbReference type="AlphaFoldDB" id="Q5H2Z4"/>
<dbReference type="KEGG" id="xoo:XOO1423"/>
<feature type="compositionally biased region" description="Low complexity" evidence="2">
    <location>
        <begin position="25"/>
        <end position="39"/>
    </location>
</feature>
<organism evidence="3 4">
    <name type="scientific">Xanthomonas oryzae pv. oryzae (strain KACC10331 / KXO85)</name>
    <dbReference type="NCBI Taxonomy" id="291331"/>
    <lineage>
        <taxon>Bacteria</taxon>
        <taxon>Pseudomonadati</taxon>
        <taxon>Pseudomonadota</taxon>
        <taxon>Gammaproteobacteria</taxon>
        <taxon>Lysobacterales</taxon>
        <taxon>Lysobacteraceae</taxon>
        <taxon>Xanthomonas</taxon>
    </lineage>
</organism>
<dbReference type="PANTHER" id="PTHR30037:SF4">
    <property type="entry name" value="DNA-3-METHYLADENINE GLYCOSYLASE I"/>
    <property type="match status" value="1"/>
</dbReference>
<feature type="binding site" evidence="1">
    <location>
        <position position="68"/>
    </location>
    <ligand>
        <name>Zn(2+)</name>
        <dbReference type="ChEBI" id="CHEBI:29105"/>
    </ligand>
</feature>
<evidence type="ECO:0000313" key="3">
    <source>
        <dbReference type="EMBL" id="AAW74677.1"/>
    </source>
</evidence>
<dbReference type="GO" id="GO:0008725">
    <property type="term" value="F:DNA-3-methyladenine glycosylase activity"/>
    <property type="evidence" value="ECO:0007669"/>
    <property type="project" value="InterPro"/>
</dbReference>
<evidence type="ECO:0000256" key="1">
    <source>
        <dbReference type="PIRSR" id="PIRSR605019-1"/>
    </source>
</evidence>
<keyword evidence="1" id="KW-0479">Metal-binding</keyword>
<reference evidence="3 4" key="1">
    <citation type="journal article" date="2005" name="Nucleic Acids Res.">
        <title>The genome sequence of Xanthomonas oryzae pathovar oryzae KACC10331, the bacterial blight pathogen of rice.</title>
        <authorList>
            <person name="Lee B.M."/>
            <person name="Park Y.J."/>
            <person name="Park D.S."/>
            <person name="Kang H.W."/>
            <person name="Kim J.G."/>
            <person name="Song E.S."/>
            <person name="Park I.C."/>
            <person name="Yoon U.H."/>
            <person name="Hahn J.H."/>
            <person name="Koo B.S."/>
            <person name="Lee G.B."/>
            <person name="Kim H."/>
            <person name="Park H.S."/>
            <person name="Yoon K.O."/>
            <person name="Kim J.H."/>
            <person name="Jung C.H."/>
            <person name="Koh N.H."/>
            <person name="Seo J.S."/>
            <person name="Go S.J."/>
        </authorList>
    </citation>
    <scope>NUCLEOTIDE SEQUENCE [LARGE SCALE GENOMIC DNA]</scope>
    <source>
        <strain evidence="4">KACC10331 / KXO85</strain>
    </source>
</reference>
<dbReference type="GO" id="GO:0006284">
    <property type="term" value="P:base-excision repair"/>
    <property type="evidence" value="ECO:0007669"/>
    <property type="project" value="InterPro"/>
</dbReference>
<name>Q5H2Z4_XANOR</name>
<dbReference type="GO" id="GO:0046872">
    <property type="term" value="F:metal ion binding"/>
    <property type="evidence" value="ECO:0007669"/>
    <property type="project" value="UniProtKB-KW"/>
</dbReference>
<sequence>MGGTRPARRISIPRQRGQERSEPGAAQRPDPDAAQPLARVGAAGRPTHPHQAQRRRSPAGNSPMSGYCAIAPGNPVHGHYHDHEYGFPQRDERELFERLVLEINQAGLSWETILRKRIHFQQAYDGFDVDTVAAYGDAEIARLMGDAGIIRNRLKVLAAIHNAQVIQRLRATHGSFAQWLDAHHPLDKPAWVKLFKKTFRFTGGEITGEFLMSLGYLPGAHHADCPVFSRIQALAPPWLQAHKPATTRTVQRG</sequence>
<dbReference type="STRING" id="291331.XOO1423"/>
<evidence type="ECO:0000256" key="2">
    <source>
        <dbReference type="SAM" id="MobiDB-lite"/>
    </source>
</evidence>
<accession>Q5H2Z4</accession>
<evidence type="ECO:0000313" key="4">
    <source>
        <dbReference type="Proteomes" id="UP000006735"/>
    </source>
</evidence>
<dbReference type="PANTHER" id="PTHR30037">
    <property type="entry name" value="DNA-3-METHYLADENINE GLYCOSYLASE 1"/>
    <property type="match status" value="1"/>
</dbReference>
<feature type="binding site" evidence="1">
    <location>
        <position position="81"/>
    </location>
    <ligand>
        <name>Zn(2+)</name>
        <dbReference type="ChEBI" id="CHEBI:29105"/>
    </ligand>
</feature>
<keyword evidence="1" id="KW-0862">Zinc</keyword>
<gene>
    <name evidence="3" type="primary">tag</name>
    <name evidence="3" type="ordered locus">XOO1423</name>
</gene>
<feature type="region of interest" description="Disordered" evidence="2">
    <location>
        <begin position="1"/>
        <end position="70"/>
    </location>
</feature>
<protein>
    <submittedName>
        <fullName evidence="3">DNA-3-methyladenine glycosylase I</fullName>
    </submittedName>
</protein>
<dbReference type="InterPro" id="IPR005019">
    <property type="entry name" value="Adenine_glyco"/>
</dbReference>
<keyword evidence="4" id="KW-1185">Reference proteome</keyword>
<dbReference type="Gene3D" id="1.10.340.30">
    <property type="entry name" value="Hypothetical protein, domain 2"/>
    <property type="match status" value="1"/>
</dbReference>
<proteinExistence type="predicted"/>
<dbReference type="InterPro" id="IPR052891">
    <property type="entry name" value="DNA-3mA_glycosylase"/>
</dbReference>